<keyword evidence="3" id="KW-1185">Reference proteome</keyword>
<feature type="chain" id="PRO_5035240472" evidence="1">
    <location>
        <begin position="22"/>
        <end position="111"/>
    </location>
</feature>
<evidence type="ECO:0000313" key="3">
    <source>
        <dbReference type="Proteomes" id="UP000597507"/>
    </source>
</evidence>
<dbReference type="EMBL" id="BMKS01000011">
    <property type="protein sequence ID" value="GGG42413.1"/>
    <property type="molecule type" value="Genomic_DNA"/>
</dbReference>
<dbReference type="RefSeq" id="WP_188902100.1">
    <property type="nucleotide sequence ID" value="NZ_BMKS01000011.1"/>
</dbReference>
<proteinExistence type="predicted"/>
<dbReference type="AlphaFoldDB" id="A0A8J2ZCY3"/>
<keyword evidence="1" id="KW-0732">Signal</keyword>
<accession>A0A8J2ZCY3</accession>
<feature type="signal peptide" evidence="1">
    <location>
        <begin position="1"/>
        <end position="21"/>
    </location>
</feature>
<protein>
    <submittedName>
        <fullName evidence="2">Uncharacterized protein</fullName>
    </submittedName>
</protein>
<organism evidence="2 3">
    <name type="scientific">Caldovatus sediminis</name>
    <dbReference type="NCBI Taxonomy" id="2041189"/>
    <lineage>
        <taxon>Bacteria</taxon>
        <taxon>Pseudomonadati</taxon>
        <taxon>Pseudomonadota</taxon>
        <taxon>Alphaproteobacteria</taxon>
        <taxon>Acetobacterales</taxon>
        <taxon>Roseomonadaceae</taxon>
        <taxon>Caldovatus</taxon>
    </lineage>
</organism>
<evidence type="ECO:0000256" key="1">
    <source>
        <dbReference type="SAM" id="SignalP"/>
    </source>
</evidence>
<gene>
    <name evidence="2" type="ORF">GCM10010964_32390</name>
</gene>
<name>A0A8J2ZCY3_9PROT</name>
<reference evidence="2 3" key="1">
    <citation type="journal article" date="2014" name="Int. J. Syst. Evol. Microbiol.">
        <title>Complete genome sequence of Corynebacterium casei LMG S-19264T (=DSM 44701T), isolated from a smear-ripened cheese.</title>
        <authorList>
            <consortium name="US DOE Joint Genome Institute (JGI-PGF)"/>
            <person name="Walter F."/>
            <person name="Albersmeier A."/>
            <person name="Kalinowski J."/>
            <person name="Ruckert C."/>
        </authorList>
    </citation>
    <scope>NUCLEOTIDE SEQUENCE [LARGE SCALE GENOMIC DNA]</scope>
    <source>
        <strain evidence="2 3">CGMCC 1.16330</strain>
    </source>
</reference>
<sequence>MKYGLLALAFGALALVRAADASEPQGIGEAFAGVAPMDAAELARASGRAGLGPEGANVALLRDNQVGANSVTGNNTITGSLNGTAGVTTVFQNTGNNSVFQAATAINITLR</sequence>
<evidence type="ECO:0000313" key="2">
    <source>
        <dbReference type="EMBL" id="GGG42413.1"/>
    </source>
</evidence>
<dbReference type="Proteomes" id="UP000597507">
    <property type="component" value="Unassembled WGS sequence"/>
</dbReference>
<comment type="caution">
    <text evidence="2">The sequence shown here is derived from an EMBL/GenBank/DDBJ whole genome shotgun (WGS) entry which is preliminary data.</text>
</comment>